<protein>
    <recommendedName>
        <fullName evidence="3">tryptophan synthase</fullName>
        <ecNumber evidence="3">4.2.1.20</ecNumber>
    </recommendedName>
</protein>
<sequence>MNRIEEKLKQIKEKKQKAFITYTTAGLPDLEGTKRLIKAQEEAGVDLIELGVPFSDPVADGQVIQNASYQAICKGVTLKKVFHTVEQMREEGVKIPIIFMMYYNTVLHYGVKEFVKKCNEAGVDGLDHSGSPTGRTGRNQ</sequence>
<dbReference type="EC" id="4.2.1.20" evidence="3"/>
<dbReference type="InterPro" id="IPR011060">
    <property type="entry name" value="RibuloseP-bd_barrel"/>
</dbReference>
<evidence type="ECO:0000256" key="2">
    <source>
        <dbReference type="ARBA" id="ARBA00011270"/>
    </source>
</evidence>
<comment type="subunit">
    <text evidence="2">Tetramer of two alpha and two beta chains.</text>
</comment>
<organism evidence="10 11">
    <name type="scientific">Roseburia inulinivorans</name>
    <dbReference type="NCBI Taxonomy" id="360807"/>
    <lineage>
        <taxon>Bacteria</taxon>
        <taxon>Bacillati</taxon>
        <taxon>Bacillota</taxon>
        <taxon>Clostridia</taxon>
        <taxon>Lachnospirales</taxon>
        <taxon>Lachnospiraceae</taxon>
        <taxon>Roseburia</taxon>
    </lineage>
</organism>
<keyword evidence="11" id="KW-1185">Reference proteome</keyword>
<evidence type="ECO:0000313" key="11">
    <source>
        <dbReference type="Proteomes" id="UP000049828"/>
    </source>
</evidence>
<dbReference type="GO" id="GO:0004834">
    <property type="term" value="F:tryptophan synthase activity"/>
    <property type="evidence" value="ECO:0007669"/>
    <property type="project" value="UniProtKB-EC"/>
</dbReference>
<evidence type="ECO:0000256" key="3">
    <source>
        <dbReference type="ARBA" id="ARBA00012043"/>
    </source>
</evidence>
<dbReference type="GO" id="GO:0005829">
    <property type="term" value="C:cytosol"/>
    <property type="evidence" value="ECO:0007669"/>
    <property type="project" value="TreeGrafter"/>
</dbReference>
<evidence type="ECO:0000256" key="4">
    <source>
        <dbReference type="ARBA" id="ARBA00022605"/>
    </source>
</evidence>
<evidence type="ECO:0000256" key="6">
    <source>
        <dbReference type="ARBA" id="ARBA00023141"/>
    </source>
</evidence>
<dbReference type="Gene3D" id="3.20.20.70">
    <property type="entry name" value="Aldolase class I"/>
    <property type="match status" value="1"/>
</dbReference>
<gene>
    <name evidence="10" type="ORF">RIL183_08731</name>
</gene>
<dbReference type="InterPro" id="IPR013785">
    <property type="entry name" value="Aldolase_TIM"/>
</dbReference>
<dbReference type="SUPFAM" id="SSF51366">
    <property type="entry name" value="Ribulose-phoshate binding barrel"/>
    <property type="match status" value="1"/>
</dbReference>
<dbReference type="AlphaFoldDB" id="A0A0M6X133"/>
<proteinExistence type="inferred from homology"/>
<dbReference type="PANTHER" id="PTHR43406">
    <property type="entry name" value="TRYPTOPHAN SYNTHASE, ALPHA CHAIN"/>
    <property type="match status" value="1"/>
</dbReference>
<dbReference type="Pfam" id="PF00290">
    <property type="entry name" value="Trp_syntA"/>
    <property type="match status" value="1"/>
</dbReference>
<keyword evidence="4" id="KW-0028">Amino-acid biosynthesis</keyword>
<dbReference type="PROSITE" id="PS00167">
    <property type="entry name" value="TRP_SYNTHASE_ALPHA"/>
    <property type="match status" value="1"/>
</dbReference>
<evidence type="ECO:0000256" key="8">
    <source>
        <dbReference type="ARBA" id="ARBA00049047"/>
    </source>
</evidence>
<dbReference type="UniPathway" id="UPA00035">
    <property type="reaction ID" value="UER00044"/>
</dbReference>
<dbReference type="NCBIfam" id="TIGR00262">
    <property type="entry name" value="trpA"/>
    <property type="match status" value="1"/>
</dbReference>
<comment type="pathway">
    <text evidence="1">Amino-acid biosynthesis; L-tryptophan biosynthesis; L-tryptophan from chorismate: step 5/5.</text>
</comment>
<dbReference type="InterPro" id="IPR018204">
    <property type="entry name" value="Trp_synthase_alpha_AS"/>
</dbReference>
<comment type="catalytic activity">
    <reaction evidence="8">
        <text>(1S,2R)-1-C-(indol-3-yl)glycerol 3-phosphate + L-serine = D-glyceraldehyde 3-phosphate + L-tryptophan + H2O</text>
        <dbReference type="Rhea" id="RHEA:10532"/>
        <dbReference type="ChEBI" id="CHEBI:15377"/>
        <dbReference type="ChEBI" id="CHEBI:33384"/>
        <dbReference type="ChEBI" id="CHEBI:57912"/>
        <dbReference type="ChEBI" id="CHEBI:58866"/>
        <dbReference type="ChEBI" id="CHEBI:59776"/>
        <dbReference type="EC" id="4.2.1.20"/>
    </reaction>
</comment>
<keyword evidence="5" id="KW-0822">Tryptophan biosynthesis</keyword>
<dbReference type="RefSeq" id="WP_261292313.1">
    <property type="nucleotide sequence ID" value="NZ_CVRS01000117.1"/>
</dbReference>
<name>A0A0M6X133_9FIRM</name>
<dbReference type="InterPro" id="IPR002028">
    <property type="entry name" value="Trp_synthase_suA"/>
</dbReference>
<dbReference type="Proteomes" id="UP000049828">
    <property type="component" value="Unassembled WGS sequence"/>
</dbReference>
<evidence type="ECO:0000313" key="10">
    <source>
        <dbReference type="EMBL" id="CRL43204.1"/>
    </source>
</evidence>
<dbReference type="PANTHER" id="PTHR43406:SF1">
    <property type="entry name" value="TRYPTOPHAN SYNTHASE ALPHA CHAIN, CHLOROPLASTIC"/>
    <property type="match status" value="1"/>
</dbReference>
<dbReference type="EMBL" id="CVRS01000117">
    <property type="protein sequence ID" value="CRL43204.1"/>
    <property type="molecule type" value="Genomic_DNA"/>
</dbReference>
<keyword evidence="6" id="KW-0057">Aromatic amino acid biosynthesis</keyword>
<reference evidence="11" key="1">
    <citation type="submission" date="2015-05" db="EMBL/GenBank/DDBJ databases">
        <authorList>
            <consortium name="Pathogen Informatics"/>
        </authorList>
    </citation>
    <scope>NUCLEOTIDE SEQUENCE [LARGE SCALE GENOMIC DNA]</scope>
    <source>
        <strain evidence="11">L1-83</strain>
    </source>
</reference>
<evidence type="ECO:0000256" key="7">
    <source>
        <dbReference type="ARBA" id="ARBA00023239"/>
    </source>
</evidence>
<evidence type="ECO:0000256" key="9">
    <source>
        <dbReference type="RuleBase" id="RU003662"/>
    </source>
</evidence>
<accession>A0A0M6X133</accession>
<evidence type="ECO:0000256" key="5">
    <source>
        <dbReference type="ARBA" id="ARBA00022822"/>
    </source>
</evidence>
<keyword evidence="7" id="KW-0456">Lyase</keyword>
<comment type="similarity">
    <text evidence="9">Belongs to the TrpA family.</text>
</comment>
<dbReference type="CDD" id="cd04724">
    <property type="entry name" value="Tryptophan_synthase_alpha"/>
    <property type="match status" value="1"/>
</dbReference>
<evidence type="ECO:0000256" key="1">
    <source>
        <dbReference type="ARBA" id="ARBA00004733"/>
    </source>
</evidence>